<reference evidence="7 8" key="1">
    <citation type="submission" date="2018-10" db="EMBL/GenBank/DDBJ databases">
        <title>Genomic Encyclopedia of Type Strains, Phase IV (KMG-IV): sequencing the most valuable type-strain genomes for metagenomic binning, comparative biology and taxonomic classification.</title>
        <authorList>
            <person name="Goeker M."/>
        </authorList>
    </citation>
    <scope>NUCLEOTIDE SEQUENCE [LARGE SCALE GENOMIC DNA]</scope>
    <source>
        <strain evidence="7 8">DSM 12769</strain>
    </source>
</reference>
<dbReference type="InterPro" id="IPR018660">
    <property type="entry name" value="MliC"/>
</dbReference>
<gene>
    <name evidence="7" type="ORF">DFR31_0486</name>
</gene>
<evidence type="ECO:0000256" key="4">
    <source>
        <dbReference type="ARBA" id="ARBA00023288"/>
    </source>
</evidence>
<dbReference type="Gene3D" id="2.40.128.200">
    <property type="match status" value="1"/>
</dbReference>
<dbReference type="PROSITE" id="PS51257">
    <property type="entry name" value="PROKAR_LIPOPROTEIN"/>
    <property type="match status" value="1"/>
</dbReference>
<evidence type="ECO:0000256" key="3">
    <source>
        <dbReference type="ARBA" id="ARBA00023139"/>
    </source>
</evidence>
<accession>A0A498CBP6</accession>
<protein>
    <submittedName>
        <fullName evidence="7">Membrane-bound lysozyme inhibitor of c-type lysozyme MliC</fullName>
    </submittedName>
</protein>
<feature type="signal peptide" evidence="5">
    <location>
        <begin position="1"/>
        <end position="19"/>
    </location>
</feature>
<dbReference type="EMBL" id="RCDA01000001">
    <property type="protein sequence ID" value="RLK50580.1"/>
    <property type="molecule type" value="Genomic_DNA"/>
</dbReference>
<feature type="chain" id="PRO_5019862103" evidence="5">
    <location>
        <begin position="20"/>
        <end position="228"/>
    </location>
</feature>
<dbReference type="AlphaFoldDB" id="A0A498CBP6"/>
<comment type="caution">
    <text evidence="7">The sequence shown here is derived from an EMBL/GenBank/DDBJ whole genome shotgun (WGS) entry which is preliminary data.</text>
</comment>
<keyword evidence="4" id="KW-0449">Lipoprotein</keyword>
<dbReference type="Proteomes" id="UP000275461">
    <property type="component" value="Unassembled WGS sequence"/>
</dbReference>
<dbReference type="OrthoDB" id="5348860at2"/>
<evidence type="ECO:0000259" key="6">
    <source>
        <dbReference type="Pfam" id="PF09864"/>
    </source>
</evidence>
<sequence length="228" mass="24847">MPARLRIALIAAIAPLVLAACTVASERSDSPDGEAAPEPGQDQAYQCGDVRLHAEFEADAVIVHLGMGTLGLSLDEAASGARYTNRHGDEFHTKGIDQAVLTLAGEEALQCRATDQLPPWREAELRGAGFWAVGQEPGWMVEVNNSQTPALEITLDYGERELAFDRISPFISPDGGTAFRAESDDHRVELHIQRATCRDSMSGERFNATVELRVDDSHYQGCGRFLRP</sequence>
<keyword evidence="8" id="KW-1185">Reference proteome</keyword>
<evidence type="ECO:0000313" key="7">
    <source>
        <dbReference type="EMBL" id="RLK50580.1"/>
    </source>
</evidence>
<evidence type="ECO:0000256" key="2">
    <source>
        <dbReference type="ARBA" id="ARBA00023136"/>
    </source>
</evidence>
<organism evidence="7 8">
    <name type="scientific">Alkalispirillum mobile</name>
    <dbReference type="NCBI Taxonomy" id="85925"/>
    <lineage>
        <taxon>Bacteria</taxon>
        <taxon>Pseudomonadati</taxon>
        <taxon>Pseudomonadota</taxon>
        <taxon>Gammaproteobacteria</taxon>
        <taxon>Chromatiales</taxon>
        <taxon>Ectothiorhodospiraceae</taxon>
        <taxon>Alkalispirillum</taxon>
    </lineage>
</organism>
<keyword evidence="3" id="KW-0564">Palmitate</keyword>
<feature type="domain" description="C-type lysozyme inhibitor" evidence="6">
    <location>
        <begin position="45"/>
        <end position="108"/>
    </location>
</feature>
<proteinExistence type="predicted"/>
<keyword evidence="2" id="KW-0472">Membrane</keyword>
<evidence type="ECO:0000256" key="5">
    <source>
        <dbReference type="SAM" id="SignalP"/>
    </source>
</evidence>
<dbReference type="RefSeq" id="WP_121441062.1">
    <property type="nucleotide sequence ID" value="NZ_RCDA01000001.1"/>
</dbReference>
<evidence type="ECO:0000256" key="1">
    <source>
        <dbReference type="ARBA" id="ARBA00022729"/>
    </source>
</evidence>
<keyword evidence="1 5" id="KW-0732">Signal</keyword>
<evidence type="ECO:0000313" key="8">
    <source>
        <dbReference type="Proteomes" id="UP000275461"/>
    </source>
</evidence>
<name>A0A498CBP6_9GAMM</name>
<dbReference type="Pfam" id="PF09864">
    <property type="entry name" value="MliC"/>
    <property type="match status" value="1"/>
</dbReference>
<dbReference type="SUPFAM" id="SSF141488">
    <property type="entry name" value="YdhA-like"/>
    <property type="match status" value="1"/>
</dbReference>
<dbReference type="InterPro" id="IPR036328">
    <property type="entry name" value="MliC_sf"/>
</dbReference>